<reference evidence="10" key="2">
    <citation type="submission" date="2019-02" db="EMBL/GenBank/DDBJ databases">
        <title>Granulicella sibirica sp. nov., a psychrotolerant acidobacterium isolated from an organic soil layer in forested tundra, West Siberia.</title>
        <authorList>
            <person name="Oshkin I.Y."/>
            <person name="Kulichevskaya I.S."/>
            <person name="Rijpstra W.I.C."/>
            <person name="Sinninghe Damste J.S."/>
            <person name="Rakitin A.L."/>
            <person name="Ravin N.V."/>
            <person name="Dedysh S.N."/>
        </authorList>
    </citation>
    <scope>NUCLEOTIDE SEQUENCE [LARGE SCALE GENOMIC DNA]</scope>
    <source>
        <strain evidence="10">AF10</strain>
    </source>
</reference>
<keyword evidence="5" id="KW-0472">Membrane</keyword>
<dbReference type="InterPro" id="IPR036942">
    <property type="entry name" value="Beta-barrel_TonB_sf"/>
</dbReference>
<sequence>MTNNVLNRKLRGCFAPLVLFGLTALASAQSTTQGAISGTVFDSSDAAVPGVEVAIHNDGTNAEVVLKSDGSGFYKAPQLPPGTYTVTFTFPGFNTQRSSDVSVQVNFVTEVSPHLKAGGETQVVEVTAQAPVLKFDTPAYGGQLSNQEIENIPINNRRWSSLSLLTPGVTNDAQGFGLISFRAIQPQLNNVEIDGADDNQVFYGEERGRTRAGYSTAQTAIREFQINTGVYSAEFGRAVGGVINSVTKSGTNQFHGELYFYHRDQQWSASNQFTSTIAYDPVAGTASKVFFKPKDKRNQYGFGVGGPLIKDKLFFFYAFDRFQRVFPGTGSAASASFYTPLTAAQSATLATSIQNGTGVATSATTASAAYNNLIAAANTDLGTTPRIGFQIINTPKLDYQINAKNTVSLLYHRLRWDSPGGVQTQSNVFYGKEGFAQDFVKLDYTLAKLDTTINSNLTNEARYQYGRELNDESALPNGSFVNKYLTFNGNTPQVNLNNGSQGFIAGQPYYAFRPALPDERKWQIGDTALAQIGRHAVKFGLDIVHNYDLQNTLGYSGYSPNGTYNYTSILAFAQDALSGVGGGCGTTAGGVYTPAGCYSYFHQTVGGTTFDLATVDYGFFAQDDWKLTPRLTLNLGVRYDYESIPGQQANLVVSSFAPSANQISDKNNIAPRLGFAYDPFGLGKTVVRGGFGIYYGRIPNVNILGARFASGAAAGQLSYNIPSPTSAGAPLLPALPSSFVGQTPDIQYIDSHFQNPYTEQFDLAVQQDLGWGTVLSLSYLGALGRELPNSLNLNINPANAYTVNYTVLAGTDGTCGTLTCGAVIPVKVYGQRRAGSSASVNLNPAYGAVYAGVSNVNSNYHGATVGVTKRANNFLSFDINYTWSHALDYNQTSVTGFSSNNFFDPYGNAKANYGNSYLNVRHRAVGWAILNLPGTRGHRFVDGATNGWSIKPALQVQSGLPYSASVNGTTAPAQCTATGCLQAVNSGLSGLAVTYLPAVGRNTNTYPRDLVIDVRIQKDFKLTDRFNLQFVGEAFNVANFQNITSLVTTAYNVASTSNATSSSGTLTYQPRTATGGFGYVNSVNSNFAYSPRNIQAGARLFF</sequence>
<evidence type="ECO:0000256" key="6">
    <source>
        <dbReference type="ARBA" id="ARBA00023237"/>
    </source>
</evidence>
<comment type="subcellular location">
    <subcellularLocation>
        <location evidence="1">Cell outer membrane</location>
        <topology evidence="1">Multi-pass membrane protein</topology>
    </subcellularLocation>
</comment>
<dbReference type="GO" id="GO:0044718">
    <property type="term" value="P:siderophore transmembrane transport"/>
    <property type="evidence" value="ECO:0007669"/>
    <property type="project" value="TreeGrafter"/>
</dbReference>
<protein>
    <submittedName>
        <fullName evidence="9">Oar protein</fullName>
    </submittedName>
</protein>
<dbReference type="GO" id="GO:0015344">
    <property type="term" value="F:siderophore uptake transmembrane transporter activity"/>
    <property type="evidence" value="ECO:0007669"/>
    <property type="project" value="TreeGrafter"/>
</dbReference>
<gene>
    <name evidence="9" type="ORF">GRAN_1672</name>
</gene>
<dbReference type="AlphaFoldDB" id="A0A4Q0T5V0"/>
<evidence type="ECO:0000313" key="10">
    <source>
        <dbReference type="Proteomes" id="UP000289437"/>
    </source>
</evidence>
<evidence type="ECO:0000256" key="3">
    <source>
        <dbReference type="ARBA" id="ARBA00022452"/>
    </source>
</evidence>
<name>A0A4Q0T5V0_9BACT</name>
<evidence type="ECO:0000313" key="9">
    <source>
        <dbReference type="EMBL" id="RXH58362.1"/>
    </source>
</evidence>
<organism evidence="9 10">
    <name type="scientific">Granulicella sibirica</name>
    <dbReference type="NCBI Taxonomy" id="2479048"/>
    <lineage>
        <taxon>Bacteria</taxon>
        <taxon>Pseudomonadati</taxon>
        <taxon>Acidobacteriota</taxon>
        <taxon>Terriglobia</taxon>
        <taxon>Terriglobales</taxon>
        <taxon>Acidobacteriaceae</taxon>
        <taxon>Granulicella</taxon>
    </lineage>
</organism>
<dbReference type="OrthoDB" id="97893at2"/>
<dbReference type="InterPro" id="IPR008969">
    <property type="entry name" value="CarboxyPept-like_regulatory"/>
</dbReference>
<dbReference type="GO" id="GO:0009279">
    <property type="term" value="C:cell outer membrane"/>
    <property type="evidence" value="ECO:0007669"/>
    <property type="project" value="UniProtKB-SubCell"/>
</dbReference>
<dbReference type="RefSeq" id="WP_128912372.1">
    <property type="nucleotide sequence ID" value="NZ_RDSM01000001.1"/>
</dbReference>
<dbReference type="EMBL" id="RDSM01000001">
    <property type="protein sequence ID" value="RXH58362.1"/>
    <property type="molecule type" value="Genomic_DNA"/>
</dbReference>
<accession>A0A4Q0T5V0</accession>
<dbReference type="Pfam" id="PF13620">
    <property type="entry name" value="CarboxypepD_reg"/>
    <property type="match status" value="1"/>
</dbReference>
<evidence type="ECO:0000259" key="8">
    <source>
        <dbReference type="Pfam" id="PF25183"/>
    </source>
</evidence>
<dbReference type="InterPro" id="IPR039426">
    <property type="entry name" value="TonB-dep_rcpt-like"/>
</dbReference>
<dbReference type="InterPro" id="IPR057601">
    <property type="entry name" value="Oar-like_b-barrel"/>
</dbReference>
<keyword evidence="3" id="KW-1134">Transmembrane beta strand</keyword>
<feature type="chain" id="PRO_5020218341" evidence="7">
    <location>
        <begin position="29"/>
        <end position="1102"/>
    </location>
</feature>
<dbReference type="Gene3D" id="2.60.40.1120">
    <property type="entry name" value="Carboxypeptidase-like, regulatory domain"/>
    <property type="match status" value="1"/>
</dbReference>
<dbReference type="Gene3D" id="2.40.170.20">
    <property type="entry name" value="TonB-dependent receptor, beta-barrel domain"/>
    <property type="match status" value="1"/>
</dbReference>
<feature type="domain" description="TonB-dependent transporter Oar-like beta-barrel" evidence="8">
    <location>
        <begin position="246"/>
        <end position="1081"/>
    </location>
</feature>
<keyword evidence="10" id="KW-1185">Reference proteome</keyword>
<evidence type="ECO:0000256" key="1">
    <source>
        <dbReference type="ARBA" id="ARBA00004571"/>
    </source>
</evidence>
<keyword evidence="4" id="KW-0812">Transmembrane</keyword>
<dbReference type="Pfam" id="PF25183">
    <property type="entry name" value="OMP_b-brl_4"/>
    <property type="match status" value="1"/>
</dbReference>
<reference evidence="9 10" key="1">
    <citation type="submission" date="2018-11" db="EMBL/GenBank/DDBJ databases">
        <authorList>
            <person name="Mardanov A.V."/>
            <person name="Ravin N.V."/>
            <person name="Dedysh S.N."/>
        </authorList>
    </citation>
    <scope>NUCLEOTIDE SEQUENCE [LARGE SCALE GENOMIC DNA]</scope>
    <source>
        <strain evidence="9 10">AF10</strain>
    </source>
</reference>
<dbReference type="Proteomes" id="UP000289437">
    <property type="component" value="Unassembled WGS sequence"/>
</dbReference>
<dbReference type="SUPFAM" id="SSF56935">
    <property type="entry name" value="Porins"/>
    <property type="match status" value="1"/>
</dbReference>
<comment type="caution">
    <text evidence="9">The sequence shown here is derived from an EMBL/GenBank/DDBJ whole genome shotgun (WGS) entry which is preliminary data.</text>
</comment>
<evidence type="ECO:0000256" key="2">
    <source>
        <dbReference type="ARBA" id="ARBA00022448"/>
    </source>
</evidence>
<dbReference type="PANTHER" id="PTHR30069">
    <property type="entry name" value="TONB-DEPENDENT OUTER MEMBRANE RECEPTOR"/>
    <property type="match status" value="1"/>
</dbReference>
<dbReference type="PANTHER" id="PTHR30069:SF46">
    <property type="entry name" value="OAR PROTEIN"/>
    <property type="match status" value="1"/>
</dbReference>
<dbReference type="SUPFAM" id="SSF49464">
    <property type="entry name" value="Carboxypeptidase regulatory domain-like"/>
    <property type="match status" value="1"/>
</dbReference>
<evidence type="ECO:0000256" key="5">
    <source>
        <dbReference type="ARBA" id="ARBA00023136"/>
    </source>
</evidence>
<evidence type="ECO:0000256" key="4">
    <source>
        <dbReference type="ARBA" id="ARBA00022692"/>
    </source>
</evidence>
<keyword evidence="6" id="KW-0998">Cell outer membrane</keyword>
<keyword evidence="7" id="KW-0732">Signal</keyword>
<feature type="signal peptide" evidence="7">
    <location>
        <begin position="1"/>
        <end position="28"/>
    </location>
</feature>
<evidence type="ECO:0000256" key="7">
    <source>
        <dbReference type="SAM" id="SignalP"/>
    </source>
</evidence>
<proteinExistence type="predicted"/>
<keyword evidence="2" id="KW-0813">Transport</keyword>